<feature type="binding site" evidence="5">
    <location>
        <position position="85"/>
    </location>
    <ligand>
        <name>Zn(2+)</name>
        <dbReference type="ChEBI" id="CHEBI:29105"/>
    </ligand>
</feature>
<dbReference type="InterPro" id="IPR050986">
    <property type="entry name" value="GutQ/KpsF_isomerases"/>
</dbReference>
<dbReference type="InterPro" id="IPR046342">
    <property type="entry name" value="CBS_dom_sf"/>
</dbReference>
<evidence type="ECO:0000313" key="9">
    <source>
        <dbReference type="Proteomes" id="UP000644699"/>
    </source>
</evidence>
<name>A0A917E0Q0_9HYPH</name>
<dbReference type="InterPro" id="IPR035474">
    <property type="entry name" value="SIS_Kpsf"/>
</dbReference>
<evidence type="ECO:0000256" key="2">
    <source>
        <dbReference type="ARBA" id="ARBA00022737"/>
    </source>
</evidence>
<feature type="site" description="Catalytically relevant" evidence="6">
    <location>
        <position position="114"/>
    </location>
</feature>
<gene>
    <name evidence="8" type="ORF">GCM10011390_00070</name>
</gene>
<evidence type="ECO:0000256" key="6">
    <source>
        <dbReference type="PIRSR" id="PIRSR004692-3"/>
    </source>
</evidence>
<dbReference type="PANTHER" id="PTHR42745">
    <property type="match status" value="1"/>
</dbReference>
<dbReference type="PROSITE" id="PS51464">
    <property type="entry name" value="SIS"/>
    <property type="match status" value="1"/>
</dbReference>
<evidence type="ECO:0000256" key="3">
    <source>
        <dbReference type="ARBA" id="ARBA00023122"/>
    </source>
</evidence>
<dbReference type="GO" id="GO:0097367">
    <property type="term" value="F:carbohydrate derivative binding"/>
    <property type="evidence" value="ECO:0007669"/>
    <property type="project" value="InterPro"/>
</dbReference>
<dbReference type="GO" id="GO:0046872">
    <property type="term" value="F:metal ion binding"/>
    <property type="evidence" value="ECO:0007669"/>
    <property type="project" value="UniProtKB-KW"/>
</dbReference>
<feature type="domain" description="SIS" evidence="7">
    <location>
        <begin position="44"/>
        <end position="187"/>
    </location>
</feature>
<dbReference type="Gene3D" id="3.10.580.10">
    <property type="entry name" value="CBS-domain"/>
    <property type="match status" value="1"/>
</dbReference>
<keyword evidence="5" id="KW-0862">Zinc</keyword>
<proteinExistence type="inferred from homology"/>
<evidence type="ECO:0000256" key="4">
    <source>
        <dbReference type="PIRNR" id="PIRNR004692"/>
    </source>
</evidence>
<evidence type="ECO:0000313" key="8">
    <source>
        <dbReference type="EMBL" id="GGD85471.1"/>
    </source>
</evidence>
<keyword evidence="2" id="KW-0677">Repeat</keyword>
<feature type="site" description="Catalytically relevant" evidence="6">
    <location>
        <position position="62"/>
    </location>
</feature>
<dbReference type="SUPFAM" id="SSF54631">
    <property type="entry name" value="CBS-domain pair"/>
    <property type="match status" value="1"/>
</dbReference>
<evidence type="ECO:0000256" key="5">
    <source>
        <dbReference type="PIRSR" id="PIRSR004692-2"/>
    </source>
</evidence>
<dbReference type="EMBL" id="BMIQ01000001">
    <property type="protein sequence ID" value="GGD85471.1"/>
    <property type="molecule type" value="Genomic_DNA"/>
</dbReference>
<evidence type="ECO:0000256" key="1">
    <source>
        <dbReference type="ARBA" id="ARBA00008165"/>
    </source>
</evidence>
<dbReference type="CDD" id="cd05014">
    <property type="entry name" value="SIS_Kpsf"/>
    <property type="match status" value="1"/>
</dbReference>
<dbReference type="GO" id="GO:0005975">
    <property type="term" value="P:carbohydrate metabolic process"/>
    <property type="evidence" value="ECO:0007669"/>
    <property type="project" value="InterPro"/>
</dbReference>
<dbReference type="RefSeq" id="WP_188906198.1">
    <property type="nucleotide sequence ID" value="NZ_BMIQ01000001.1"/>
</dbReference>
<dbReference type="InterPro" id="IPR001347">
    <property type="entry name" value="SIS_dom"/>
</dbReference>
<dbReference type="Pfam" id="PF00571">
    <property type="entry name" value="CBS"/>
    <property type="match status" value="1"/>
</dbReference>
<dbReference type="FunFam" id="3.40.50.10490:FF:000011">
    <property type="entry name" value="Arabinose 5-phosphate isomerase"/>
    <property type="match status" value="1"/>
</dbReference>
<dbReference type="Gene3D" id="3.40.50.10490">
    <property type="entry name" value="Glucose-6-phosphate isomerase like protein, domain 1"/>
    <property type="match status" value="1"/>
</dbReference>
<keyword evidence="5" id="KW-0479">Metal-binding</keyword>
<organism evidence="8 9">
    <name type="scientific">Aureimonas endophytica</name>
    <dbReference type="NCBI Taxonomy" id="2027858"/>
    <lineage>
        <taxon>Bacteria</taxon>
        <taxon>Pseudomonadati</taxon>
        <taxon>Pseudomonadota</taxon>
        <taxon>Alphaproteobacteria</taxon>
        <taxon>Hyphomicrobiales</taxon>
        <taxon>Aurantimonadaceae</taxon>
        <taxon>Aureimonas</taxon>
    </lineage>
</organism>
<comment type="similarity">
    <text evidence="1 4">Belongs to the SIS family. GutQ/KpsF subfamily.</text>
</comment>
<feature type="site" description="Catalytically relevant" evidence="6">
    <location>
        <position position="155"/>
    </location>
</feature>
<dbReference type="PIRSF" id="PIRSF004692">
    <property type="entry name" value="KdsD_KpsF"/>
    <property type="match status" value="1"/>
</dbReference>
<dbReference type="NCBIfam" id="TIGR00393">
    <property type="entry name" value="kpsF"/>
    <property type="match status" value="1"/>
</dbReference>
<feature type="site" description="Catalytically relevant" evidence="6">
    <location>
        <position position="196"/>
    </location>
</feature>
<dbReference type="PANTHER" id="PTHR42745:SF1">
    <property type="entry name" value="ARABINOSE 5-PHOSPHATE ISOMERASE KDSD"/>
    <property type="match status" value="1"/>
</dbReference>
<accession>A0A917E0Q0</accession>
<protein>
    <submittedName>
        <fullName evidence="8">D-arabinose 5-phosphate isomerase</fullName>
    </submittedName>
</protein>
<keyword evidence="3" id="KW-0129">CBS domain</keyword>
<dbReference type="InterPro" id="IPR046348">
    <property type="entry name" value="SIS_dom_sf"/>
</dbReference>
<comment type="caution">
    <text evidence="8">The sequence shown here is derived from an EMBL/GenBank/DDBJ whole genome shotgun (WGS) entry which is preliminary data.</text>
</comment>
<dbReference type="InterPro" id="IPR000644">
    <property type="entry name" value="CBS_dom"/>
</dbReference>
<dbReference type="InterPro" id="IPR004800">
    <property type="entry name" value="KdsD/KpsF-type"/>
</dbReference>
<dbReference type="Proteomes" id="UP000644699">
    <property type="component" value="Unassembled WGS sequence"/>
</dbReference>
<dbReference type="Pfam" id="PF01380">
    <property type="entry name" value="SIS"/>
    <property type="match status" value="1"/>
</dbReference>
<dbReference type="GO" id="GO:0019146">
    <property type="term" value="F:arabinose-5-phosphate isomerase activity"/>
    <property type="evidence" value="ECO:0007669"/>
    <property type="project" value="UniProtKB-ARBA"/>
</dbReference>
<keyword evidence="9" id="KW-1185">Reference proteome</keyword>
<dbReference type="GO" id="GO:1901135">
    <property type="term" value="P:carbohydrate derivative metabolic process"/>
    <property type="evidence" value="ECO:0007669"/>
    <property type="project" value="InterPro"/>
</dbReference>
<dbReference type="SUPFAM" id="SSF53697">
    <property type="entry name" value="SIS domain"/>
    <property type="match status" value="1"/>
</dbReference>
<evidence type="ECO:0000259" key="7">
    <source>
        <dbReference type="PROSITE" id="PS51464"/>
    </source>
</evidence>
<sequence>MSQALASLHEDGLGPIDTARRTIEIEIEGLRALAASIDGEFDRVVALIEACEGRVVVTGIGKSGHVGQKIAATLASTGTPAFFLHAAEAAHGDLGMIGGADLVIAISNSGESQELQPVIEYCRRFRVTLVAMTSRPDSSLGRHADAILRLPNAAEACPLSLAPMTSTTMTLVLGDALASALIRVRNFQRDDFAKFHPAGRLGAQLLRMHEVLDRLPHLREVPRVALASPMTDVIAAIGRGQRGATAVYDGERFAGVITDGDLRRALDAQPTLDRAARDIMTAKPCSIDAGRLAVDALALCEERRISQLFVTEAGGAIAGLVQLKDLLALGIV</sequence>
<keyword evidence="8" id="KW-0413">Isomerase</keyword>
<reference evidence="8" key="1">
    <citation type="journal article" date="2014" name="Int. J. Syst. Evol. Microbiol.">
        <title>Complete genome sequence of Corynebacterium casei LMG S-19264T (=DSM 44701T), isolated from a smear-ripened cheese.</title>
        <authorList>
            <consortium name="US DOE Joint Genome Institute (JGI-PGF)"/>
            <person name="Walter F."/>
            <person name="Albersmeier A."/>
            <person name="Kalinowski J."/>
            <person name="Ruckert C."/>
        </authorList>
    </citation>
    <scope>NUCLEOTIDE SEQUENCE</scope>
    <source>
        <strain evidence="8">CGMCC 1.15367</strain>
    </source>
</reference>
<reference evidence="8" key="2">
    <citation type="submission" date="2020-09" db="EMBL/GenBank/DDBJ databases">
        <authorList>
            <person name="Sun Q."/>
            <person name="Zhou Y."/>
        </authorList>
    </citation>
    <scope>NUCLEOTIDE SEQUENCE</scope>
    <source>
        <strain evidence="8">CGMCC 1.15367</strain>
    </source>
</reference>
<dbReference type="AlphaFoldDB" id="A0A917E0Q0"/>